<dbReference type="PATRIC" id="fig|471514.4.peg.2768"/>
<dbReference type="EMBL" id="LJCO01000011">
    <property type="protein sequence ID" value="KPV45233.1"/>
    <property type="molecule type" value="Genomic_DNA"/>
</dbReference>
<sequence length="316" mass="35461">MKKLLYATDGSEIAENAGRWTAKLLRGWTEAKATALYVTQDIVLGYDVTSDDDQRREEAFILELNRQLVEEIFPDVVAKVAFAHHTGRPPQKIIEVAREQEAELIVIGSHGYNLFDRIFLGSVSEEVFHRSDVPVLIVPNTDAPVQNDARIRKILFATDGTPSTEYAGELVTSLLEAFPDAELTVLYAKQSIDSYYRDYISEDVIQKEELRAREIRDNLNSGLLAPWSRRWMFRTAEGGAAQIICKIASDEEFDLVVIGSHGFDLPERLFRGSVSNAVAHRSKVPVLIAKMPRAVQVGVEAIHQQQEEIPSLPPLF</sequence>
<keyword evidence="4" id="KW-1185">Reference proteome</keyword>
<evidence type="ECO:0000259" key="2">
    <source>
        <dbReference type="Pfam" id="PF00582"/>
    </source>
</evidence>
<dbReference type="InterPro" id="IPR006015">
    <property type="entry name" value="Universal_stress_UspA"/>
</dbReference>
<evidence type="ECO:0000313" key="3">
    <source>
        <dbReference type="EMBL" id="KPV45233.1"/>
    </source>
</evidence>
<dbReference type="RefSeq" id="WP_054967559.1">
    <property type="nucleotide sequence ID" value="NZ_LJCO01000011.1"/>
</dbReference>
<dbReference type="PANTHER" id="PTHR31964:SF113">
    <property type="entry name" value="USPA DOMAIN-CONTAINING PROTEIN"/>
    <property type="match status" value="1"/>
</dbReference>
<dbReference type="STRING" id="471514.AN477_02180"/>
<dbReference type="PRINTS" id="PR01438">
    <property type="entry name" value="UNVRSLSTRESS"/>
</dbReference>
<reference evidence="3 4" key="1">
    <citation type="submission" date="2015-09" db="EMBL/GenBank/DDBJ databases">
        <title>Draft genome sequence of Alicyclobacillus ferrooxydans DSM 22381.</title>
        <authorList>
            <person name="Hemp J."/>
        </authorList>
    </citation>
    <scope>NUCLEOTIDE SEQUENCE [LARGE SCALE GENOMIC DNA]</scope>
    <source>
        <strain evidence="3 4">TC-34</strain>
    </source>
</reference>
<dbReference type="AlphaFoldDB" id="A0A0P9GVE7"/>
<dbReference type="CDD" id="cd00293">
    <property type="entry name" value="USP-like"/>
    <property type="match status" value="2"/>
</dbReference>
<name>A0A0P9GVE7_9BACL</name>
<dbReference type="Pfam" id="PF00582">
    <property type="entry name" value="Usp"/>
    <property type="match status" value="2"/>
</dbReference>
<evidence type="ECO:0000256" key="1">
    <source>
        <dbReference type="ARBA" id="ARBA00008791"/>
    </source>
</evidence>
<comment type="caution">
    <text evidence="3">The sequence shown here is derived from an EMBL/GenBank/DDBJ whole genome shotgun (WGS) entry which is preliminary data.</text>
</comment>
<gene>
    <name evidence="3" type="ORF">AN477_02180</name>
</gene>
<evidence type="ECO:0000313" key="4">
    <source>
        <dbReference type="Proteomes" id="UP000050482"/>
    </source>
</evidence>
<dbReference type="PANTHER" id="PTHR31964">
    <property type="entry name" value="ADENINE NUCLEOTIDE ALPHA HYDROLASES-LIKE SUPERFAMILY PROTEIN"/>
    <property type="match status" value="1"/>
</dbReference>
<comment type="similarity">
    <text evidence="1">Belongs to the universal stress protein A family.</text>
</comment>
<dbReference type="InterPro" id="IPR006016">
    <property type="entry name" value="UspA"/>
</dbReference>
<dbReference type="Gene3D" id="3.40.50.620">
    <property type="entry name" value="HUPs"/>
    <property type="match status" value="2"/>
</dbReference>
<dbReference type="InterPro" id="IPR014729">
    <property type="entry name" value="Rossmann-like_a/b/a_fold"/>
</dbReference>
<proteinExistence type="inferred from homology"/>
<feature type="domain" description="UspA" evidence="2">
    <location>
        <begin position="1"/>
        <end position="139"/>
    </location>
</feature>
<dbReference type="Proteomes" id="UP000050482">
    <property type="component" value="Unassembled WGS sequence"/>
</dbReference>
<feature type="domain" description="UspA" evidence="2">
    <location>
        <begin position="151"/>
        <end position="290"/>
    </location>
</feature>
<organism evidence="3 4">
    <name type="scientific">Alicyclobacillus ferrooxydans</name>
    <dbReference type="NCBI Taxonomy" id="471514"/>
    <lineage>
        <taxon>Bacteria</taxon>
        <taxon>Bacillati</taxon>
        <taxon>Bacillota</taxon>
        <taxon>Bacilli</taxon>
        <taxon>Bacillales</taxon>
        <taxon>Alicyclobacillaceae</taxon>
        <taxon>Alicyclobacillus</taxon>
    </lineage>
</organism>
<dbReference type="SUPFAM" id="SSF52402">
    <property type="entry name" value="Adenine nucleotide alpha hydrolases-like"/>
    <property type="match status" value="2"/>
</dbReference>
<accession>A0A0P9GVE7</accession>
<protein>
    <recommendedName>
        <fullName evidence="2">UspA domain-containing protein</fullName>
    </recommendedName>
</protein>